<comment type="similarity">
    <text evidence="1">Belongs to the nitrite and sulfite reductase 4Fe-4S domain family.</text>
</comment>
<dbReference type="PANTHER" id="PTHR32439:SF0">
    <property type="entry name" value="FERREDOXIN--NITRITE REDUCTASE, CHLOROPLASTIC"/>
    <property type="match status" value="1"/>
</dbReference>
<dbReference type="SUPFAM" id="SSF56014">
    <property type="entry name" value="Nitrite and sulphite reductase 4Fe-4S domain-like"/>
    <property type="match status" value="2"/>
</dbReference>
<dbReference type="InterPro" id="IPR005117">
    <property type="entry name" value="NiRdtase/SiRdtase_haem-b_fer"/>
</dbReference>
<dbReference type="PROSITE" id="PS00365">
    <property type="entry name" value="NIR_SIR"/>
    <property type="match status" value="1"/>
</dbReference>
<dbReference type="GO" id="GO:0016491">
    <property type="term" value="F:oxidoreductase activity"/>
    <property type="evidence" value="ECO:0007669"/>
    <property type="project" value="UniProtKB-KW"/>
</dbReference>
<evidence type="ECO:0000256" key="1">
    <source>
        <dbReference type="ARBA" id="ARBA00010429"/>
    </source>
</evidence>
<keyword evidence="4" id="KW-0479">Metal-binding</keyword>
<dbReference type="InterPro" id="IPR045854">
    <property type="entry name" value="NO2/SO3_Rdtase_4Fe4S_sf"/>
</dbReference>
<keyword evidence="7" id="KW-0411">Iron-sulfur</keyword>
<dbReference type="Proteomes" id="UP000595074">
    <property type="component" value="Chromosome"/>
</dbReference>
<gene>
    <name evidence="10" type="ORF">IMZ28_09330</name>
</gene>
<evidence type="ECO:0000259" key="8">
    <source>
        <dbReference type="Pfam" id="PF01077"/>
    </source>
</evidence>
<sequence>MKLNRIERLKEECKPYDFRERLFSLDLTEITDEERFYLKNYGIYNIKMMPEKFMLRIRVSGGRITQKSLETIVRIAKEHHLQLLLTARAQIELHGLTASNILQVWQRLREEKITTLQTLTDNFRNIVTDPYDGFSTANRVEVYPLIRKMQKIFIDKAEWMGMLPRKFNVAICGTARTHTHFFGNDLYFALAQKEKEWGFNLYLGGKNSEAAQPADIFVLPQEVPAMFEAVAKAYVTYGLRESRARTRLFHLISETGMEDFVEKIRSFYHGTLREGGLLSMEKGVFNLFEPLKDGTLGYCLQTEFGKVELPKLQEVLKYARINGLQIRLGVDQNFYLLGLKTDTLPFQTTKGAAHITACAGSHYCALSLWDIKSETSFLPLEKIEKHQLQVGFSGCLKGCGRHHHADIGLVGLRTNLFGKTQKAARVFLGAEYSRGKSVARLIFPSVPLQHLSQLLEVIVEAYEESDKEDFEAFCEVYLNPYSTFFVMLWFLSRLYLQDPPSLERVSEKALYKKLQSCNGFPCFENNENYLKSIKVMMHALWDDTKAIHIS</sequence>
<keyword evidence="2" id="KW-0004">4Fe-4S</keyword>
<dbReference type="InterPro" id="IPR036136">
    <property type="entry name" value="Nit/Sulf_reduc_fer-like_dom_sf"/>
</dbReference>
<evidence type="ECO:0000256" key="2">
    <source>
        <dbReference type="ARBA" id="ARBA00022485"/>
    </source>
</evidence>
<dbReference type="AlphaFoldDB" id="A0A7M1S3Q8"/>
<evidence type="ECO:0000259" key="9">
    <source>
        <dbReference type="Pfam" id="PF03460"/>
    </source>
</evidence>
<keyword evidence="11" id="KW-1185">Reference proteome</keyword>
<dbReference type="GO" id="GO:0046872">
    <property type="term" value="F:metal ion binding"/>
    <property type="evidence" value="ECO:0007669"/>
    <property type="project" value="UniProtKB-KW"/>
</dbReference>
<dbReference type="InterPro" id="IPR006067">
    <property type="entry name" value="NO2/SO3_Rdtase_4Fe4S_dom"/>
</dbReference>
<keyword evidence="5" id="KW-0560">Oxidoreductase</keyword>
<dbReference type="Gene3D" id="3.90.480.20">
    <property type="match status" value="1"/>
</dbReference>
<keyword evidence="3" id="KW-0349">Heme</keyword>
<dbReference type="SUPFAM" id="SSF55124">
    <property type="entry name" value="Nitrite/Sulfite reductase N-terminal domain-like"/>
    <property type="match status" value="1"/>
</dbReference>
<evidence type="ECO:0000256" key="7">
    <source>
        <dbReference type="ARBA" id="ARBA00023014"/>
    </source>
</evidence>
<organism evidence="10 11">
    <name type="scientific">Sulfurovum indicum</name>
    <dbReference type="NCBI Taxonomy" id="2779528"/>
    <lineage>
        <taxon>Bacteria</taxon>
        <taxon>Pseudomonadati</taxon>
        <taxon>Campylobacterota</taxon>
        <taxon>Epsilonproteobacteria</taxon>
        <taxon>Campylobacterales</taxon>
        <taxon>Sulfurovaceae</taxon>
        <taxon>Sulfurovum</taxon>
    </lineage>
</organism>
<dbReference type="KEGG" id="sinu:IMZ28_09330"/>
<protein>
    <submittedName>
        <fullName evidence="10">Nitrite/sulfite reductase</fullName>
    </submittedName>
</protein>
<feature type="domain" description="Nitrite/Sulfite reductase ferredoxin-like" evidence="9">
    <location>
        <begin position="51"/>
        <end position="110"/>
    </location>
</feature>
<dbReference type="InterPro" id="IPR006066">
    <property type="entry name" value="NO2/SO3_Rdtase_FeS/sirohaem_BS"/>
</dbReference>
<accession>A0A7M1S3Q8</accession>
<evidence type="ECO:0000256" key="4">
    <source>
        <dbReference type="ARBA" id="ARBA00022723"/>
    </source>
</evidence>
<dbReference type="Gene3D" id="3.30.413.10">
    <property type="entry name" value="Sulfite Reductase Hemoprotein, domain 1"/>
    <property type="match status" value="2"/>
</dbReference>
<dbReference type="RefSeq" id="WP_197548339.1">
    <property type="nucleotide sequence ID" value="NZ_CP063164.1"/>
</dbReference>
<proteinExistence type="inferred from homology"/>
<feature type="domain" description="Nitrite/sulphite reductase 4Fe-4S" evidence="8">
    <location>
        <begin position="121"/>
        <end position="265"/>
    </location>
</feature>
<dbReference type="EMBL" id="CP063164">
    <property type="protein sequence ID" value="QOR61631.1"/>
    <property type="molecule type" value="Genomic_DNA"/>
</dbReference>
<dbReference type="InterPro" id="IPR051329">
    <property type="entry name" value="NIR_SIR_4Fe-4S"/>
</dbReference>
<dbReference type="Pfam" id="PF03460">
    <property type="entry name" value="NIR_SIR_ferr"/>
    <property type="match status" value="1"/>
</dbReference>
<dbReference type="PANTHER" id="PTHR32439">
    <property type="entry name" value="FERREDOXIN--NITRITE REDUCTASE, CHLOROPLASTIC"/>
    <property type="match status" value="1"/>
</dbReference>
<dbReference type="GO" id="GO:0020037">
    <property type="term" value="F:heme binding"/>
    <property type="evidence" value="ECO:0007669"/>
    <property type="project" value="InterPro"/>
</dbReference>
<name>A0A7M1S3Q8_9BACT</name>
<keyword evidence="6" id="KW-0408">Iron</keyword>
<dbReference type="Pfam" id="PF01077">
    <property type="entry name" value="NIR_SIR"/>
    <property type="match status" value="1"/>
</dbReference>
<evidence type="ECO:0000313" key="10">
    <source>
        <dbReference type="EMBL" id="QOR61631.1"/>
    </source>
</evidence>
<dbReference type="PRINTS" id="PR00397">
    <property type="entry name" value="SIROHAEM"/>
</dbReference>
<dbReference type="GO" id="GO:0051539">
    <property type="term" value="F:4 iron, 4 sulfur cluster binding"/>
    <property type="evidence" value="ECO:0007669"/>
    <property type="project" value="UniProtKB-KW"/>
</dbReference>
<evidence type="ECO:0000256" key="6">
    <source>
        <dbReference type="ARBA" id="ARBA00023004"/>
    </source>
</evidence>
<reference evidence="10 11" key="1">
    <citation type="submission" date="2020-10" db="EMBL/GenBank/DDBJ databases">
        <title>The genome of sulfurovum sp.</title>
        <authorList>
            <person name="Xie S."/>
            <person name="Shao Z."/>
            <person name="Jiang L."/>
        </authorList>
    </citation>
    <scope>NUCLEOTIDE SEQUENCE [LARGE SCALE GENOMIC DNA]</scope>
    <source>
        <strain evidence="10 11">ST-419</strain>
    </source>
</reference>
<evidence type="ECO:0000313" key="11">
    <source>
        <dbReference type="Proteomes" id="UP000595074"/>
    </source>
</evidence>
<evidence type="ECO:0000256" key="3">
    <source>
        <dbReference type="ARBA" id="ARBA00022617"/>
    </source>
</evidence>
<evidence type="ECO:0000256" key="5">
    <source>
        <dbReference type="ARBA" id="ARBA00023002"/>
    </source>
</evidence>